<dbReference type="EMBL" id="LAZR01054775">
    <property type="protein sequence ID" value="KKK77808.1"/>
    <property type="molecule type" value="Genomic_DNA"/>
</dbReference>
<comment type="caution">
    <text evidence="1">The sequence shown here is derived from an EMBL/GenBank/DDBJ whole genome shotgun (WGS) entry which is preliminary data.</text>
</comment>
<evidence type="ECO:0000313" key="1">
    <source>
        <dbReference type="EMBL" id="KKK77808.1"/>
    </source>
</evidence>
<sequence>MPNPRLTFSLSSGNDALAVTPTNVSVKRDTTYGAANILPETIGSFIYYVERDLNHIRELGFSFEIEANEALDMTILADHIA</sequence>
<feature type="non-terminal residue" evidence="1">
    <location>
        <position position="81"/>
    </location>
</feature>
<gene>
    <name evidence="1" type="ORF">LCGC14_2849860</name>
</gene>
<dbReference type="AlphaFoldDB" id="A0A0F8Y8W0"/>
<name>A0A0F8Y8W0_9ZZZZ</name>
<proteinExistence type="predicted"/>
<protein>
    <submittedName>
        <fullName evidence="1">Uncharacterized protein</fullName>
    </submittedName>
</protein>
<reference evidence="1" key="1">
    <citation type="journal article" date="2015" name="Nature">
        <title>Complex archaea that bridge the gap between prokaryotes and eukaryotes.</title>
        <authorList>
            <person name="Spang A."/>
            <person name="Saw J.H."/>
            <person name="Jorgensen S.L."/>
            <person name="Zaremba-Niedzwiedzka K."/>
            <person name="Martijn J."/>
            <person name="Lind A.E."/>
            <person name="van Eijk R."/>
            <person name="Schleper C."/>
            <person name="Guy L."/>
            <person name="Ettema T.J."/>
        </authorList>
    </citation>
    <scope>NUCLEOTIDE SEQUENCE</scope>
</reference>
<accession>A0A0F8Y8W0</accession>
<organism evidence="1">
    <name type="scientific">marine sediment metagenome</name>
    <dbReference type="NCBI Taxonomy" id="412755"/>
    <lineage>
        <taxon>unclassified sequences</taxon>
        <taxon>metagenomes</taxon>
        <taxon>ecological metagenomes</taxon>
    </lineage>
</organism>